<dbReference type="PANTHER" id="PTHR13887:SF41">
    <property type="entry name" value="THIOREDOXIN SUPERFAMILY PROTEIN"/>
    <property type="match status" value="1"/>
</dbReference>
<dbReference type="RefSeq" id="WP_003464439.1">
    <property type="nucleotide sequence ID" value="NZ_APML01000012.1"/>
</dbReference>
<name>N4WU64_9BACI</name>
<dbReference type="STRING" id="1308866.J416_03091"/>
<dbReference type="InterPro" id="IPR001853">
    <property type="entry name" value="DSBA-like_thioredoxin_dom"/>
</dbReference>
<evidence type="ECO:0000313" key="3">
    <source>
        <dbReference type="Proteomes" id="UP000012283"/>
    </source>
</evidence>
<dbReference type="GO" id="GO:0016491">
    <property type="term" value="F:oxidoreductase activity"/>
    <property type="evidence" value="ECO:0007669"/>
    <property type="project" value="InterPro"/>
</dbReference>
<feature type="domain" description="DSBA-like thioredoxin" evidence="1">
    <location>
        <begin position="3"/>
        <end position="205"/>
    </location>
</feature>
<dbReference type="Gene3D" id="3.40.30.10">
    <property type="entry name" value="Glutaredoxin"/>
    <property type="match status" value="1"/>
</dbReference>
<dbReference type="SUPFAM" id="SSF52833">
    <property type="entry name" value="Thioredoxin-like"/>
    <property type="match status" value="1"/>
</dbReference>
<dbReference type="PATRIC" id="fig|1308866.3.peg.627"/>
<reference evidence="2 3" key="1">
    <citation type="submission" date="2013-03" db="EMBL/GenBank/DDBJ databases">
        <title>Draft genome sequence of Gracibacillus halophilus YIM-C55.5, a moderately halophilic and thermophilic organism from the Xiaochaidamu salt lake.</title>
        <authorList>
            <person name="Sugumar T."/>
            <person name="Polireddy D.R."/>
            <person name="Antony A."/>
            <person name="Madhava Y.R."/>
            <person name="Sivakumar N."/>
        </authorList>
    </citation>
    <scope>NUCLEOTIDE SEQUENCE [LARGE SCALE GENOMIC DNA]</scope>
    <source>
        <strain evidence="2 3">YIM-C55.5</strain>
    </source>
</reference>
<protein>
    <submittedName>
        <fullName evidence="2">Protein disulfide isomerase</fullName>
    </submittedName>
</protein>
<sequence>MKIEIWSDFVCPFCYIGKRRLEQAIERYPENISVHIEYKSFELDPNAPTYQGTGIHESLAKKYGMSIEQAKQANAQIREQARSVGLEFVFDTMKPTNTFDVHRVAKYAKEMGVEATFTEEMLHQYFSKSKNLSDQETLTTISENIGLDPHQVETILRDSNLYANNVRADEAEAQNLGITGVPFFVINQKYAISGAQPTETFLQAIERVHEEEKDGLQDLTPTTDADYCDGDHCYR</sequence>
<evidence type="ECO:0000259" key="1">
    <source>
        <dbReference type="Pfam" id="PF01323"/>
    </source>
</evidence>
<proteinExistence type="predicted"/>
<dbReference type="Proteomes" id="UP000012283">
    <property type="component" value="Unassembled WGS sequence"/>
</dbReference>
<dbReference type="CDD" id="cd03024">
    <property type="entry name" value="DsbA_FrnE"/>
    <property type="match status" value="1"/>
</dbReference>
<comment type="caution">
    <text evidence="2">The sequence shown here is derived from an EMBL/GenBank/DDBJ whole genome shotgun (WGS) entry which is preliminary data.</text>
</comment>
<gene>
    <name evidence="2" type="ORF">J416_03091</name>
</gene>
<evidence type="ECO:0000313" key="2">
    <source>
        <dbReference type="EMBL" id="ENH97905.1"/>
    </source>
</evidence>
<dbReference type="AlphaFoldDB" id="N4WU64"/>
<accession>N4WU64</accession>
<dbReference type="OrthoDB" id="9799122at2"/>
<dbReference type="EMBL" id="APML01000012">
    <property type="protein sequence ID" value="ENH97905.1"/>
    <property type="molecule type" value="Genomic_DNA"/>
</dbReference>
<keyword evidence="2" id="KW-0413">Isomerase</keyword>
<dbReference type="Pfam" id="PF01323">
    <property type="entry name" value="DSBA"/>
    <property type="match status" value="1"/>
</dbReference>
<keyword evidence="3" id="KW-1185">Reference proteome</keyword>
<dbReference type="InterPro" id="IPR036249">
    <property type="entry name" value="Thioredoxin-like_sf"/>
</dbReference>
<dbReference type="GO" id="GO:0016853">
    <property type="term" value="F:isomerase activity"/>
    <property type="evidence" value="ECO:0007669"/>
    <property type="project" value="UniProtKB-KW"/>
</dbReference>
<dbReference type="eggNOG" id="COG2761">
    <property type="taxonomic scope" value="Bacteria"/>
</dbReference>
<organism evidence="2 3">
    <name type="scientific">Gracilibacillus halophilus YIM-C55.5</name>
    <dbReference type="NCBI Taxonomy" id="1308866"/>
    <lineage>
        <taxon>Bacteria</taxon>
        <taxon>Bacillati</taxon>
        <taxon>Bacillota</taxon>
        <taxon>Bacilli</taxon>
        <taxon>Bacillales</taxon>
        <taxon>Bacillaceae</taxon>
        <taxon>Gracilibacillus</taxon>
    </lineage>
</organism>
<dbReference type="PANTHER" id="PTHR13887">
    <property type="entry name" value="GLUTATHIONE S-TRANSFERASE KAPPA"/>
    <property type="match status" value="1"/>
</dbReference>